<comment type="similarity">
    <text evidence="2">Belongs to the IQD family.</text>
</comment>
<comment type="subunit">
    <text evidence="3">Binds to multiple calmodulin (CaM) in the presence of Ca(2+) and CaM-like proteins.</text>
</comment>
<evidence type="ECO:0000256" key="3">
    <source>
        <dbReference type="ARBA" id="ARBA00024378"/>
    </source>
</evidence>
<evidence type="ECO:0000259" key="5">
    <source>
        <dbReference type="Pfam" id="PF13178"/>
    </source>
</evidence>
<evidence type="ECO:0000256" key="1">
    <source>
        <dbReference type="ARBA" id="ARBA00022860"/>
    </source>
</evidence>
<feature type="compositionally biased region" description="Basic and acidic residues" evidence="4">
    <location>
        <begin position="328"/>
        <end position="340"/>
    </location>
</feature>
<dbReference type="PANTHER" id="PTHR32295">
    <property type="entry name" value="IQ-DOMAIN 5-RELATED"/>
    <property type="match status" value="1"/>
</dbReference>
<feature type="region of interest" description="Disordered" evidence="4">
    <location>
        <begin position="269"/>
        <end position="340"/>
    </location>
</feature>
<dbReference type="EMBL" id="PKPP01002502">
    <property type="protein sequence ID" value="PWA74845.1"/>
    <property type="molecule type" value="Genomic_DNA"/>
</dbReference>
<gene>
    <name evidence="6" type="ORF">CTI12_AA248140</name>
</gene>
<organism evidence="6 7">
    <name type="scientific">Artemisia annua</name>
    <name type="common">Sweet wormwood</name>
    <dbReference type="NCBI Taxonomy" id="35608"/>
    <lineage>
        <taxon>Eukaryota</taxon>
        <taxon>Viridiplantae</taxon>
        <taxon>Streptophyta</taxon>
        <taxon>Embryophyta</taxon>
        <taxon>Tracheophyta</taxon>
        <taxon>Spermatophyta</taxon>
        <taxon>Magnoliopsida</taxon>
        <taxon>eudicotyledons</taxon>
        <taxon>Gunneridae</taxon>
        <taxon>Pentapetalae</taxon>
        <taxon>asterids</taxon>
        <taxon>campanulids</taxon>
        <taxon>Asterales</taxon>
        <taxon>Asteraceae</taxon>
        <taxon>Asteroideae</taxon>
        <taxon>Anthemideae</taxon>
        <taxon>Artemisiinae</taxon>
        <taxon>Artemisia</taxon>
    </lineage>
</organism>
<name>A0A2U1NMV9_ARTAN</name>
<dbReference type="Pfam" id="PF00612">
    <property type="entry name" value="IQ"/>
    <property type="match status" value="2"/>
</dbReference>
<dbReference type="AlphaFoldDB" id="A0A2U1NMV9"/>
<feature type="compositionally biased region" description="Polar residues" evidence="4">
    <location>
        <begin position="503"/>
        <end position="514"/>
    </location>
</feature>
<dbReference type="GO" id="GO:0005516">
    <property type="term" value="F:calmodulin binding"/>
    <property type="evidence" value="ECO:0007669"/>
    <property type="project" value="UniProtKB-KW"/>
</dbReference>
<keyword evidence="7" id="KW-1185">Reference proteome</keyword>
<sequence>MGKSPGKWIKTVILGKKSSRSSLSKDASSDKKTSITINTQSKDLGADSMVISSPVGHVINASGEHTQLEKSSSANLMHDTAENVGSTMGLNVANEEELIRLGQAATKAQAAFRGYLLVESCFMHYSYIIRLARRAFWALKGIIRLQALVRGHLVRRQAVATLSCMRAIVEFQALVRGQSVRHSGNGPQVPEKRTSGEPVHKERANLLQTSLKSEKLSTNAFVAKLVASSSTTMPLNLQYDPAEPNSVKNWLERWSSSHFWEPLPRRNKNLNLKSKRKPTSLQSKETETGRPKRSIRRVPASNLDKNNSSGNEKPKRTARKVSTLQAEPVHKQSHTELEKVKSNLRKISLSGVGGSKRPEVANEKLSASLDEVLVSQPPSDPKECPNEKVNDIRLIVPKQPEPESLPAPPLGDAYPPVEPPPVETNGNVENVESDGKENQKTRRRKSFPAKQDNPENISQKAPTVPSYMAATESAKAKLRAQAAAKAAEDGAENGFVRRHSLSNSTGKLSLQSPRVQKPLQANGKGGTKTNKPQISPRDGKHILLSLSKSCMSIAIQKSASPHKFL</sequence>
<reference evidence="6 7" key="1">
    <citation type="journal article" date="2018" name="Mol. Plant">
        <title>The genome of Artemisia annua provides insight into the evolution of Asteraceae family and artemisinin biosynthesis.</title>
        <authorList>
            <person name="Shen Q."/>
            <person name="Zhang L."/>
            <person name="Liao Z."/>
            <person name="Wang S."/>
            <person name="Yan T."/>
            <person name="Shi P."/>
            <person name="Liu M."/>
            <person name="Fu X."/>
            <person name="Pan Q."/>
            <person name="Wang Y."/>
            <person name="Lv Z."/>
            <person name="Lu X."/>
            <person name="Zhang F."/>
            <person name="Jiang W."/>
            <person name="Ma Y."/>
            <person name="Chen M."/>
            <person name="Hao X."/>
            <person name="Li L."/>
            <person name="Tang Y."/>
            <person name="Lv G."/>
            <person name="Zhou Y."/>
            <person name="Sun X."/>
            <person name="Brodelius P.E."/>
            <person name="Rose J.K.C."/>
            <person name="Tang K."/>
        </authorList>
    </citation>
    <scope>NUCLEOTIDE SEQUENCE [LARGE SCALE GENOMIC DNA]</scope>
    <source>
        <strain evidence="7">cv. Huhao1</strain>
        <tissue evidence="6">Leaf</tissue>
    </source>
</reference>
<feature type="compositionally biased region" description="Basic and acidic residues" evidence="4">
    <location>
        <begin position="190"/>
        <end position="199"/>
    </location>
</feature>
<dbReference type="Pfam" id="PF13178">
    <property type="entry name" value="DUF4005"/>
    <property type="match status" value="1"/>
</dbReference>
<feature type="region of interest" description="Disordered" evidence="4">
    <location>
        <begin position="503"/>
        <end position="538"/>
    </location>
</feature>
<dbReference type="PANTHER" id="PTHR32295:SF222">
    <property type="entry name" value="IQ MOTIF, EF-HAND BINDING SITE-RELATED"/>
    <property type="match status" value="1"/>
</dbReference>
<protein>
    <submittedName>
        <fullName evidence="6">IQ-domain 29</fullName>
    </submittedName>
</protein>
<evidence type="ECO:0000313" key="7">
    <source>
        <dbReference type="Proteomes" id="UP000245207"/>
    </source>
</evidence>
<feature type="compositionally biased region" description="Basic residues" evidence="4">
    <location>
        <begin position="269"/>
        <end position="278"/>
    </location>
</feature>
<dbReference type="PROSITE" id="PS50096">
    <property type="entry name" value="IQ"/>
    <property type="match status" value="1"/>
</dbReference>
<evidence type="ECO:0000313" key="6">
    <source>
        <dbReference type="EMBL" id="PWA74845.1"/>
    </source>
</evidence>
<accession>A0A2U1NMV9</accession>
<keyword evidence="1" id="KW-0112">Calmodulin-binding</keyword>
<dbReference type="InterPro" id="IPR000048">
    <property type="entry name" value="IQ_motif_EF-hand-BS"/>
</dbReference>
<dbReference type="OrthoDB" id="1101566at2759"/>
<feature type="region of interest" description="Disordered" evidence="4">
    <location>
        <begin position="399"/>
        <end position="464"/>
    </location>
</feature>
<dbReference type="STRING" id="35608.A0A2U1NMV9"/>
<feature type="domain" description="DUF4005" evidence="5">
    <location>
        <begin position="452"/>
        <end position="512"/>
    </location>
</feature>
<evidence type="ECO:0000256" key="2">
    <source>
        <dbReference type="ARBA" id="ARBA00024341"/>
    </source>
</evidence>
<dbReference type="InterPro" id="IPR025064">
    <property type="entry name" value="DUF4005"/>
</dbReference>
<comment type="caution">
    <text evidence="6">The sequence shown here is derived from an EMBL/GenBank/DDBJ whole genome shotgun (WGS) entry which is preliminary data.</text>
</comment>
<feature type="region of interest" description="Disordered" evidence="4">
    <location>
        <begin position="180"/>
        <end position="199"/>
    </location>
</feature>
<proteinExistence type="inferred from homology"/>
<evidence type="ECO:0000256" key="4">
    <source>
        <dbReference type="SAM" id="MobiDB-lite"/>
    </source>
</evidence>
<dbReference type="Proteomes" id="UP000245207">
    <property type="component" value="Unassembled WGS sequence"/>
</dbReference>